<comment type="subunit">
    <text evidence="4">Homodimer.</text>
</comment>
<dbReference type="GO" id="GO:0009073">
    <property type="term" value="P:aromatic amino acid family biosynthetic process"/>
    <property type="evidence" value="ECO:0007669"/>
    <property type="project" value="UniProtKB-KW"/>
</dbReference>
<dbReference type="PANTHER" id="PTHR43699:SF1">
    <property type="entry name" value="3-DEHYDROQUINATE DEHYDRATASE"/>
    <property type="match status" value="1"/>
</dbReference>
<dbReference type="GO" id="GO:0008652">
    <property type="term" value="P:amino acid biosynthetic process"/>
    <property type="evidence" value="ECO:0007669"/>
    <property type="project" value="UniProtKB-KW"/>
</dbReference>
<feature type="active site" description="Schiff-base intermediate with substrate" evidence="4">
    <location>
        <position position="174"/>
    </location>
</feature>
<comment type="pathway">
    <text evidence="4">Metabolic intermediate biosynthesis; chorismate biosynthesis; chorismate from D-erythrose 4-phosphate and phosphoenolpyruvate: step 3/7.</text>
</comment>
<feature type="active site" description="Proton donor/acceptor" evidence="4">
    <location>
        <position position="147"/>
    </location>
</feature>
<dbReference type="Proteomes" id="UP000278542">
    <property type="component" value="Unassembled WGS sequence"/>
</dbReference>
<accession>A0A495REB8</accession>
<dbReference type="InterPro" id="IPR001381">
    <property type="entry name" value="DHquinase_I"/>
</dbReference>
<dbReference type="InterPro" id="IPR050146">
    <property type="entry name" value="Type-I_3-dehydroquinase"/>
</dbReference>
<dbReference type="Gene3D" id="3.20.20.70">
    <property type="entry name" value="Aldolase class I"/>
    <property type="match status" value="1"/>
</dbReference>
<keyword evidence="2 4" id="KW-0456">Lyase</keyword>
<keyword evidence="3 4" id="KW-0704">Schiff base</keyword>
<dbReference type="InterPro" id="IPR018508">
    <property type="entry name" value="3-dehydroquinate_DH_AS"/>
</dbReference>
<comment type="similarity">
    <text evidence="4">Belongs to the type-I 3-dehydroquinase family.</text>
</comment>
<dbReference type="EC" id="4.2.1.10" evidence="4"/>
<dbReference type="SUPFAM" id="SSF51569">
    <property type="entry name" value="Aldolase"/>
    <property type="match status" value="1"/>
</dbReference>
<evidence type="ECO:0000256" key="3">
    <source>
        <dbReference type="ARBA" id="ARBA00023270"/>
    </source>
</evidence>
<reference evidence="5 6" key="1">
    <citation type="submission" date="2018-10" db="EMBL/GenBank/DDBJ databases">
        <title>Genomic Encyclopedia of Type Strains, Phase IV (KMG-IV): sequencing the most valuable type-strain genomes for metagenomic binning, comparative biology and taxonomic classification.</title>
        <authorList>
            <person name="Goeker M."/>
        </authorList>
    </citation>
    <scope>NUCLEOTIDE SEQUENCE [LARGE SCALE GENOMIC DNA]</scope>
    <source>
        <strain evidence="5 6">DSM 22228</strain>
    </source>
</reference>
<dbReference type="PANTHER" id="PTHR43699">
    <property type="entry name" value="3-DEHYDROQUINATE DEHYDRATASE"/>
    <property type="match status" value="1"/>
</dbReference>
<protein>
    <recommendedName>
        <fullName evidence="4">3-dehydroquinate dehydratase</fullName>
        <shortName evidence="4">3-dehydroquinase</shortName>
        <ecNumber evidence="4">4.2.1.10</ecNumber>
    </recommendedName>
    <alternativeName>
        <fullName evidence="4">Type I DHQase</fullName>
    </alternativeName>
    <alternativeName>
        <fullName evidence="4">Type I dehydroquinase</fullName>
        <shortName evidence="4">DHQ1</shortName>
    </alternativeName>
</protein>
<keyword evidence="4" id="KW-0028">Amino-acid biosynthesis</keyword>
<dbReference type="FunFam" id="3.20.20.70:FF:000047">
    <property type="entry name" value="3-dehydroquinate dehydratase"/>
    <property type="match status" value="1"/>
</dbReference>
<comment type="caution">
    <text evidence="5">The sequence shown here is derived from an EMBL/GenBank/DDBJ whole genome shotgun (WGS) entry which is preliminary data.</text>
</comment>
<dbReference type="NCBIfam" id="TIGR01093">
    <property type="entry name" value="aroD"/>
    <property type="match status" value="1"/>
</dbReference>
<evidence type="ECO:0000256" key="4">
    <source>
        <dbReference type="HAMAP-Rule" id="MF_00214"/>
    </source>
</evidence>
<feature type="binding site" evidence="4">
    <location>
        <position position="217"/>
    </location>
    <ligand>
        <name>3-dehydroquinate</name>
        <dbReference type="ChEBI" id="CHEBI:32364"/>
    </ligand>
</feature>
<feature type="binding site" evidence="4">
    <location>
        <position position="240"/>
    </location>
    <ligand>
        <name>3-dehydroquinate</name>
        <dbReference type="ChEBI" id="CHEBI:32364"/>
    </ligand>
</feature>
<dbReference type="GO" id="GO:0009423">
    <property type="term" value="P:chorismate biosynthetic process"/>
    <property type="evidence" value="ECO:0007669"/>
    <property type="project" value="UniProtKB-UniRule"/>
</dbReference>
<evidence type="ECO:0000256" key="2">
    <source>
        <dbReference type="ARBA" id="ARBA00023239"/>
    </source>
</evidence>
<dbReference type="GO" id="GO:0003855">
    <property type="term" value="F:3-dehydroquinate dehydratase activity"/>
    <property type="evidence" value="ECO:0007669"/>
    <property type="project" value="UniProtKB-UniRule"/>
</dbReference>
<evidence type="ECO:0000313" key="5">
    <source>
        <dbReference type="EMBL" id="RKS85268.1"/>
    </source>
</evidence>
<evidence type="ECO:0000256" key="1">
    <source>
        <dbReference type="ARBA" id="ARBA00001864"/>
    </source>
</evidence>
<feature type="binding site" evidence="4">
    <location>
        <begin position="50"/>
        <end position="52"/>
    </location>
    <ligand>
        <name>3-dehydroquinate</name>
        <dbReference type="ChEBI" id="CHEBI:32364"/>
    </ligand>
</feature>
<evidence type="ECO:0000313" key="6">
    <source>
        <dbReference type="Proteomes" id="UP000278542"/>
    </source>
</evidence>
<dbReference type="EMBL" id="RBWY01000003">
    <property type="protein sequence ID" value="RKS85268.1"/>
    <property type="molecule type" value="Genomic_DNA"/>
</dbReference>
<name>A0A495REB8_9GAMM</name>
<dbReference type="UniPathway" id="UPA00053">
    <property type="reaction ID" value="UER00086"/>
</dbReference>
<organism evidence="5 6">
    <name type="scientific">Orbus hercynius</name>
    <dbReference type="NCBI Taxonomy" id="593135"/>
    <lineage>
        <taxon>Bacteria</taxon>
        <taxon>Pseudomonadati</taxon>
        <taxon>Pseudomonadota</taxon>
        <taxon>Gammaproteobacteria</taxon>
        <taxon>Orbales</taxon>
        <taxon>Orbaceae</taxon>
        <taxon>Orbus</taxon>
    </lineage>
</organism>
<feature type="binding site" evidence="4">
    <location>
        <position position="236"/>
    </location>
    <ligand>
        <name>3-dehydroquinate</name>
        <dbReference type="ChEBI" id="CHEBI:32364"/>
    </ligand>
</feature>
<dbReference type="AlphaFoldDB" id="A0A495REB8"/>
<dbReference type="HAMAP" id="MF_00214">
    <property type="entry name" value="AroD"/>
    <property type="match status" value="1"/>
</dbReference>
<dbReference type="Pfam" id="PF01487">
    <property type="entry name" value="DHquinase_I"/>
    <property type="match status" value="1"/>
</dbReference>
<gene>
    <name evidence="4" type="primary">aroD</name>
    <name evidence="5" type="ORF">DES39_1779</name>
</gene>
<keyword evidence="4" id="KW-0057">Aromatic amino acid biosynthesis</keyword>
<comment type="function">
    <text evidence="4">Involved in the third step of the chorismate pathway, which leads to the biosynthesis of aromatic amino acids. Catalyzes the cis-dehydration of 3-dehydroquinate (DHQ) and introduces the first double bond of the aromatic ring to yield 3-dehydroshikimate.</text>
</comment>
<proteinExistence type="inferred from homology"/>
<comment type="catalytic activity">
    <reaction evidence="1 4">
        <text>3-dehydroquinate = 3-dehydroshikimate + H2O</text>
        <dbReference type="Rhea" id="RHEA:21096"/>
        <dbReference type="ChEBI" id="CHEBI:15377"/>
        <dbReference type="ChEBI" id="CHEBI:16630"/>
        <dbReference type="ChEBI" id="CHEBI:32364"/>
        <dbReference type="EC" id="4.2.1.10"/>
    </reaction>
</comment>
<keyword evidence="6" id="KW-1185">Reference proteome</keyword>
<comment type="caution">
    <text evidence="4">Lacks conserved residue(s) required for the propagation of feature annotation.</text>
</comment>
<dbReference type="CDD" id="cd00502">
    <property type="entry name" value="DHQase_I"/>
    <property type="match status" value="1"/>
</dbReference>
<dbReference type="GO" id="GO:0046279">
    <property type="term" value="P:3,4-dihydroxybenzoate biosynthetic process"/>
    <property type="evidence" value="ECO:0007669"/>
    <property type="project" value="UniProtKB-ARBA"/>
</dbReference>
<dbReference type="PROSITE" id="PS01028">
    <property type="entry name" value="DEHYDROQUINASE_I"/>
    <property type="match status" value="1"/>
</dbReference>
<dbReference type="InterPro" id="IPR013785">
    <property type="entry name" value="Aldolase_TIM"/>
</dbReference>
<feature type="binding site" evidence="4">
    <location>
        <position position="86"/>
    </location>
    <ligand>
        <name>3-dehydroquinate</name>
        <dbReference type="ChEBI" id="CHEBI:32364"/>
    </ligand>
</feature>
<sequence length="258" mass="28432">MGDRMTTITVNDLEIGAGAPKIIVPVVGKTYAALLEEVHFLQNIDFDILEWRVDHFQDVADIEQVKQAASQIKAIMHDKPILMTFRTANEGGVYPATTEFYLNLNRQMIASRLIDLVDIELFIGDEQVKEVVRFAHQHQVIVIASNHDFDKTPSQHEIVSRLCKMQDLGADIAKIAVMPRSTSDVLTLLAATAEMKEVHAKVPLITMSMAAKGAISRIAGETFGSDLTFGAAKNASAPGQLDVKDLRQMLNILHQSLA</sequence>